<dbReference type="SUPFAM" id="SSF56112">
    <property type="entry name" value="Protein kinase-like (PK-like)"/>
    <property type="match status" value="1"/>
</dbReference>
<gene>
    <name evidence="2" type="ORF">ACTIVE_3663</name>
</gene>
<reference evidence="2 3" key="1">
    <citation type="submission" date="2020-05" db="EMBL/GenBank/DDBJ databases">
        <title>Actinomadura verrucosospora NRRL-B18236 (PFL_A860) Genome sequencing and assembly.</title>
        <authorList>
            <person name="Samborskyy M."/>
        </authorList>
    </citation>
    <scope>NUCLEOTIDE SEQUENCE [LARGE SCALE GENOMIC DNA]</scope>
    <source>
        <strain evidence="2 3">NRRL:B18236</strain>
    </source>
</reference>
<organism evidence="2 3">
    <name type="scientific">Actinomadura verrucosospora</name>
    <dbReference type="NCBI Taxonomy" id="46165"/>
    <lineage>
        <taxon>Bacteria</taxon>
        <taxon>Bacillati</taxon>
        <taxon>Actinomycetota</taxon>
        <taxon>Actinomycetes</taxon>
        <taxon>Streptosporangiales</taxon>
        <taxon>Thermomonosporaceae</taxon>
        <taxon>Actinomadura</taxon>
    </lineage>
</organism>
<dbReference type="InterPro" id="IPR011009">
    <property type="entry name" value="Kinase-like_dom_sf"/>
</dbReference>
<dbReference type="Gene3D" id="3.90.1200.10">
    <property type="match status" value="1"/>
</dbReference>
<evidence type="ECO:0000313" key="2">
    <source>
        <dbReference type="EMBL" id="QKG22025.1"/>
    </source>
</evidence>
<sequence>MPEPNDRFIVCREILRRHYGHRSPDFLGAPRRHYSLHYTYRQDDLRYVASKVRRERGRVPFSHQFAIMQALARTEAGAAVRPPLRPGRRNGRSWVDGPVNRWFVRSYTEHDRAPDWSSSALVADAAEKLSLIHSNASIIDAKVLKIPARRLGPYEWGLADTLDRVDVLVRDMEARRRTPQHIALFRREMDRLRGQRRGLDLGREGLTHHDLRPENLLVRDGRVAEIVDWDRAHWDVQWYDVTLAALHLAYLQPVEPRWDLAESFMDAYRDASGTRLSTEATDWLLRYTAVRNLAVSRSPDKWDRLVKGIAQWRGAAPSLLVDDLVAGDQVAAHVDVAVEDGGAVEAAGVG</sequence>
<name>A0A7D4A3X5_ACTVE</name>
<dbReference type="EMBL" id="CP053892">
    <property type="protein sequence ID" value="QKG22025.1"/>
    <property type="molecule type" value="Genomic_DNA"/>
</dbReference>
<dbReference type="Pfam" id="PF01636">
    <property type="entry name" value="APH"/>
    <property type="match status" value="1"/>
</dbReference>
<keyword evidence="3" id="KW-1185">Reference proteome</keyword>
<feature type="domain" description="Aminoglycoside phosphotransferase" evidence="1">
    <location>
        <begin position="45"/>
        <end position="249"/>
    </location>
</feature>
<dbReference type="Proteomes" id="UP000501240">
    <property type="component" value="Chromosome"/>
</dbReference>
<evidence type="ECO:0000313" key="3">
    <source>
        <dbReference type="Proteomes" id="UP000501240"/>
    </source>
</evidence>
<proteinExistence type="predicted"/>
<dbReference type="AlphaFoldDB" id="A0A7D4A3X5"/>
<evidence type="ECO:0000259" key="1">
    <source>
        <dbReference type="Pfam" id="PF01636"/>
    </source>
</evidence>
<accession>A0A7D4A3X5</accession>
<dbReference type="InterPro" id="IPR002575">
    <property type="entry name" value="Aminoglycoside_PTrfase"/>
</dbReference>
<protein>
    <recommendedName>
        <fullName evidence="1">Aminoglycoside phosphotransferase domain-containing protein</fullName>
    </recommendedName>
</protein>